<proteinExistence type="predicted"/>
<reference evidence="1" key="1">
    <citation type="journal article" date="2015" name="Nature">
        <title>Complex archaea that bridge the gap between prokaryotes and eukaryotes.</title>
        <authorList>
            <person name="Spang A."/>
            <person name="Saw J.H."/>
            <person name="Jorgensen S.L."/>
            <person name="Zaremba-Niedzwiedzka K."/>
            <person name="Martijn J."/>
            <person name="Lind A.E."/>
            <person name="van Eijk R."/>
            <person name="Schleper C."/>
            <person name="Guy L."/>
            <person name="Ettema T.J."/>
        </authorList>
    </citation>
    <scope>NUCLEOTIDE SEQUENCE</scope>
</reference>
<dbReference type="EMBL" id="LAZR01032925">
    <property type="protein sequence ID" value="KKL49534.1"/>
    <property type="molecule type" value="Genomic_DNA"/>
</dbReference>
<gene>
    <name evidence="1" type="ORF">LCGC14_2314530</name>
</gene>
<protein>
    <submittedName>
        <fullName evidence="1">Uncharacterized protein</fullName>
    </submittedName>
</protein>
<feature type="non-terminal residue" evidence="1">
    <location>
        <position position="57"/>
    </location>
</feature>
<comment type="caution">
    <text evidence="1">The sequence shown here is derived from an EMBL/GenBank/DDBJ whole genome shotgun (WGS) entry which is preliminary data.</text>
</comment>
<organism evidence="1">
    <name type="scientific">marine sediment metagenome</name>
    <dbReference type="NCBI Taxonomy" id="412755"/>
    <lineage>
        <taxon>unclassified sequences</taxon>
        <taxon>metagenomes</taxon>
        <taxon>ecological metagenomes</taxon>
    </lineage>
</organism>
<dbReference type="AlphaFoldDB" id="A0A0F9CK74"/>
<accession>A0A0F9CK74</accession>
<evidence type="ECO:0000313" key="1">
    <source>
        <dbReference type="EMBL" id="KKL49534.1"/>
    </source>
</evidence>
<name>A0A0F9CK74_9ZZZZ</name>
<sequence>MTQKTPRLHEIGAGIRAVGALMEKDEDADPTAWQEAFTGLLGEFEHKAVDTALMLQE</sequence>